<dbReference type="GeneID" id="25915411"/>
<proteinExistence type="predicted"/>
<name>A0A0L0F744_9EUKA</name>
<protein>
    <submittedName>
        <fullName evidence="1">Uncharacterized protein</fullName>
    </submittedName>
</protein>
<dbReference type="AlphaFoldDB" id="A0A0L0F744"/>
<sequence length="95" mass="10590">SNLVSRWKVFLRLTTEADPLKTLQFAIILSIIDSFVDYVYQNALIRTSFAKAVNVPAPSLCVAKVLLGTVHVTVKGMRAALTMDTRRRKHIAFNG</sequence>
<dbReference type="Proteomes" id="UP000054560">
    <property type="component" value="Unassembled WGS sequence"/>
</dbReference>
<evidence type="ECO:0000313" key="2">
    <source>
        <dbReference type="Proteomes" id="UP000054560"/>
    </source>
</evidence>
<feature type="non-terminal residue" evidence="1">
    <location>
        <position position="95"/>
    </location>
</feature>
<dbReference type="RefSeq" id="XP_014146437.1">
    <property type="nucleotide sequence ID" value="XM_014290962.1"/>
</dbReference>
<accession>A0A0L0F744</accession>
<organism evidence="1 2">
    <name type="scientific">Sphaeroforma arctica JP610</name>
    <dbReference type="NCBI Taxonomy" id="667725"/>
    <lineage>
        <taxon>Eukaryota</taxon>
        <taxon>Ichthyosporea</taxon>
        <taxon>Ichthyophonida</taxon>
        <taxon>Sphaeroforma</taxon>
    </lineage>
</organism>
<feature type="non-terminal residue" evidence="1">
    <location>
        <position position="1"/>
    </location>
</feature>
<dbReference type="EMBL" id="KQ246880">
    <property type="protein sequence ID" value="KNC72535.1"/>
    <property type="molecule type" value="Genomic_DNA"/>
</dbReference>
<reference evidence="1 2" key="1">
    <citation type="submission" date="2011-02" db="EMBL/GenBank/DDBJ databases">
        <title>The Genome Sequence of Sphaeroforma arctica JP610.</title>
        <authorList>
            <consortium name="The Broad Institute Genome Sequencing Platform"/>
            <person name="Russ C."/>
            <person name="Cuomo C."/>
            <person name="Young S.K."/>
            <person name="Zeng Q."/>
            <person name="Gargeya S."/>
            <person name="Alvarado L."/>
            <person name="Berlin A."/>
            <person name="Chapman S.B."/>
            <person name="Chen Z."/>
            <person name="Freedman E."/>
            <person name="Gellesch M."/>
            <person name="Goldberg J."/>
            <person name="Griggs A."/>
            <person name="Gujja S."/>
            <person name="Heilman E."/>
            <person name="Heiman D."/>
            <person name="Howarth C."/>
            <person name="Mehta T."/>
            <person name="Neiman D."/>
            <person name="Pearson M."/>
            <person name="Roberts A."/>
            <person name="Saif S."/>
            <person name="Shea T."/>
            <person name="Shenoy N."/>
            <person name="Sisk P."/>
            <person name="Stolte C."/>
            <person name="Sykes S."/>
            <person name="White J."/>
            <person name="Yandava C."/>
            <person name="Burger G."/>
            <person name="Gray M.W."/>
            <person name="Holland P.W.H."/>
            <person name="King N."/>
            <person name="Lang F.B.F."/>
            <person name="Roger A.J."/>
            <person name="Ruiz-Trillo I."/>
            <person name="Haas B."/>
            <person name="Nusbaum C."/>
            <person name="Birren B."/>
        </authorList>
    </citation>
    <scope>NUCLEOTIDE SEQUENCE [LARGE SCALE GENOMIC DNA]</scope>
    <source>
        <strain evidence="1 2">JP610</strain>
    </source>
</reference>
<gene>
    <name evidence="1" type="ORF">SARC_14907</name>
</gene>
<evidence type="ECO:0000313" key="1">
    <source>
        <dbReference type="EMBL" id="KNC72535.1"/>
    </source>
</evidence>
<keyword evidence="2" id="KW-1185">Reference proteome</keyword>